<proteinExistence type="predicted"/>
<dbReference type="Proteomes" id="UP001447188">
    <property type="component" value="Unassembled WGS sequence"/>
</dbReference>
<dbReference type="PROSITE" id="PS50297">
    <property type="entry name" value="ANK_REP_REGION"/>
    <property type="match status" value="4"/>
</dbReference>
<feature type="repeat" description="ANK" evidence="3">
    <location>
        <begin position="315"/>
        <end position="355"/>
    </location>
</feature>
<evidence type="ECO:0000256" key="1">
    <source>
        <dbReference type="ARBA" id="ARBA00022737"/>
    </source>
</evidence>
<feature type="repeat" description="ANK" evidence="3">
    <location>
        <begin position="125"/>
        <end position="157"/>
    </location>
</feature>
<dbReference type="EMBL" id="JBBBZM010000237">
    <property type="protein sequence ID" value="KAL0631541.1"/>
    <property type="molecule type" value="Genomic_DNA"/>
</dbReference>
<dbReference type="InterPro" id="IPR036770">
    <property type="entry name" value="Ankyrin_rpt-contain_sf"/>
</dbReference>
<feature type="repeat" description="ANK" evidence="3">
    <location>
        <begin position="213"/>
        <end position="245"/>
    </location>
</feature>
<sequence>MPLLSFPNELLLLTAETLQAGDVKSLLRTNRRLYFLLTPLLPKLATDEEYAMTALFWAAAKGDEAMIRRILENATNVAVVNIGGYKSRESPRVFHTAPAKCSRPTIDFVIWKGLELVLEGKDQNESTDGLQWAVIQGRETMVRFMLDRGANIEASNSFMLDSVVALDQQRDPRDRVGGRQLWKPLHLAAHKGHVGVVKALLEKNASLTVKDDRGRTPLHIAACCGREAIVGLFLESGANIDPEDNFGRTPLYLAAENNQDAVMVLLLLKHGANIDHVGGRDDASPLQLAVTRGLYSTAKLLLKVGANVNYRNPSTGYTALHMVTWSTHSTKLDPVARSIARLLLDYGADLTIRDAEGNTPIQRGKIRGNLEFVEMLLQEEVNATAAAAIRLETGKNASRLLKRLVRVGGWGRRPQILG</sequence>
<feature type="repeat" description="ANK" evidence="3">
    <location>
        <begin position="246"/>
        <end position="279"/>
    </location>
</feature>
<name>A0ABR3G7I7_9PEZI</name>
<feature type="repeat" description="ANK" evidence="3">
    <location>
        <begin position="281"/>
        <end position="313"/>
    </location>
</feature>
<comment type="caution">
    <text evidence="4">The sequence shown here is derived from an EMBL/GenBank/DDBJ whole genome shotgun (WGS) entry which is preliminary data.</text>
</comment>
<feature type="repeat" description="ANK" evidence="3">
    <location>
        <begin position="180"/>
        <end position="212"/>
    </location>
</feature>
<keyword evidence="2 3" id="KW-0040">ANK repeat</keyword>
<keyword evidence="5" id="KW-1185">Reference proteome</keyword>
<keyword evidence="1" id="KW-0677">Repeat</keyword>
<evidence type="ECO:0000313" key="5">
    <source>
        <dbReference type="Proteomes" id="UP001447188"/>
    </source>
</evidence>
<protein>
    <submittedName>
        <fullName evidence="4">Uncharacterized protein</fullName>
    </submittedName>
</protein>
<dbReference type="PANTHER" id="PTHR24126:SF14">
    <property type="entry name" value="ANK_REP_REGION DOMAIN-CONTAINING PROTEIN"/>
    <property type="match status" value="1"/>
</dbReference>
<dbReference type="SMART" id="SM00248">
    <property type="entry name" value="ANK"/>
    <property type="match status" value="8"/>
</dbReference>
<dbReference type="PRINTS" id="PR01415">
    <property type="entry name" value="ANKYRIN"/>
</dbReference>
<evidence type="ECO:0000256" key="3">
    <source>
        <dbReference type="PROSITE-ProRule" id="PRU00023"/>
    </source>
</evidence>
<dbReference type="Gene3D" id="1.25.40.20">
    <property type="entry name" value="Ankyrin repeat-containing domain"/>
    <property type="match status" value="4"/>
</dbReference>
<accession>A0ABR3G7I7</accession>
<dbReference type="SUPFAM" id="SSF48403">
    <property type="entry name" value="Ankyrin repeat"/>
    <property type="match status" value="1"/>
</dbReference>
<reference evidence="4 5" key="1">
    <citation type="submission" date="2024-02" db="EMBL/GenBank/DDBJ databases">
        <title>Discinaceae phylogenomics.</title>
        <authorList>
            <person name="Dirks A.C."/>
            <person name="James T.Y."/>
        </authorList>
    </citation>
    <scope>NUCLEOTIDE SEQUENCE [LARGE SCALE GENOMIC DNA]</scope>
    <source>
        <strain evidence="4 5">ACD0624</strain>
    </source>
</reference>
<dbReference type="PANTHER" id="PTHR24126">
    <property type="entry name" value="ANKYRIN REPEAT, PH AND SEC7 DOMAIN CONTAINING PROTEIN SECG-RELATED"/>
    <property type="match status" value="1"/>
</dbReference>
<dbReference type="InterPro" id="IPR002110">
    <property type="entry name" value="Ankyrin_rpt"/>
</dbReference>
<evidence type="ECO:0000256" key="2">
    <source>
        <dbReference type="ARBA" id="ARBA00023043"/>
    </source>
</evidence>
<gene>
    <name evidence="4" type="ORF">Q9L58_009596</name>
</gene>
<evidence type="ECO:0000313" key="4">
    <source>
        <dbReference type="EMBL" id="KAL0631541.1"/>
    </source>
</evidence>
<dbReference type="PROSITE" id="PS50088">
    <property type="entry name" value="ANK_REPEAT"/>
    <property type="match status" value="6"/>
</dbReference>
<dbReference type="Pfam" id="PF12796">
    <property type="entry name" value="Ank_2"/>
    <property type="match status" value="2"/>
</dbReference>
<organism evidence="4 5">
    <name type="scientific">Discina gigas</name>
    <dbReference type="NCBI Taxonomy" id="1032678"/>
    <lineage>
        <taxon>Eukaryota</taxon>
        <taxon>Fungi</taxon>
        <taxon>Dikarya</taxon>
        <taxon>Ascomycota</taxon>
        <taxon>Pezizomycotina</taxon>
        <taxon>Pezizomycetes</taxon>
        <taxon>Pezizales</taxon>
        <taxon>Discinaceae</taxon>
        <taxon>Discina</taxon>
    </lineage>
</organism>